<evidence type="ECO:0000256" key="8">
    <source>
        <dbReference type="ARBA" id="ARBA00022989"/>
    </source>
</evidence>
<keyword evidence="10 16" id="KW-0406">Ion transport</keyword>
<name>A0A816VY26_9BILA</name>
<evidence type="ECO:0000256" key="17">
    <source>
        <dbReference type="SAM" id="Coils"/>
    </source>
</evidence>
<dbReference type="Gene3D" id="1.20.120.350">
    <property type="entry name" value="Voltage-gated potassium channels. Chain C"/>
    <property type="match status" value="4"/>
</dbReference>
<feature type="transmembrane region" description="Helical" evidence="16">
    <location>
        <begin position="264"/>
        <end position="283"/>
    </location>
</feature>
<keyword evidence="5 16" id="KW-0812">Transmembrane</keyword>
<dbReference type="FunFam" id="1.10.287.70:FF:000046">
    <property type="entry name" value="Sodium channel protein"/>
    <property type="match status" value="1"/>
</dbReference>
<evidence type="ECO:0000256" key="11">
    <source>
        <dbReference type="ARBA" id="ARBA00023136"/>
    </source>
</evidence>
<dbReference type="InterPro" id="IPR043203">
    <property type="entry name" value="VGCC_Ca_Na"/>
</dbReference>
<evidence type="ECO:0000256" key="5">
    <source>
        <dbReference type="ARBA" id="ARBA00022692"/>
    </source>
</evidence>
<comment type="function">
    <text evidence="16">Mediates the voltage-dependent sodium ion permeability of excitable membranes. Assuming opened or closed conformations in response to the voltage difference across the membrane, the protein forms a sodium-selective channel through which Na(+) ions may pass in accordance with their electrochemical gradient.</text>
</comment>
<accession>A0A816VY26</accession>
<dbReference type="PANTHER" id="PTHR10037">
    <property type="entry name" value="VOLTAGE-GATED CATION CHANNEL CALCIUM AND SODIUM"/>
    <property type="match status" value="1"/>
</dbReference>
<keyword evidence="13" id="KW-0325">Glycoprotein</keyword>
<keyword evidence="3 16" id="KW-0894">Sodium channel</keyword>
<dbReference type="FunFam" id="1.20.120.350:FF:000019">
    <property type="entry name" value="Sodium channel protein"/>
    <property type="match status" value="1"/>
</dbReference>
<dbReference type="Pfam" id="PF00520">
    <property type="entry name" value="Ion_trans"/>
    <property type="match status" value="6"/>
</dbReference>
<keyword evidence="4" id="KW-1003">Cell membrane</keyword>
<comment type="similarity">
    <text evidence="16">Belongs to the sodium channel (TC 1.A.1.10) family.</text>
</comment>
<feature type="transmembrane region" description="Helical" evidence="16">
    <location>
        <begin position="205"/>
        <end position="227"/>
    </location>
</feature>
<keyword evidence="8 16" id="KW-1133">Transmembrane helix</keyword>
<dbReference type="CDD" id="cd13433">
    <property type="entry name" value="Na_channel_gate"/>
    <property type="match status" value="1"/>
</dbReference>
<proteinExistence type="inferred from homology"/>
<dbReference type="SUPFAM" id="SSF81324">
    <property type="entry name" value="Voltage-gated potassium channels"/>
    <property type="match status" value="6"/>
</dbReference>
<feature type="transmembrane region" description="Helical" evidence="16">
    <location>
        <begin position="1852"/>
        <end position="1869"/>
    </location>
</feature>
<feature type="transmembrane region" description="Helical" evidence="16">
    <location>
        <begin position="1625"/>
        <end position="1643"/>
    </location>
</feature>
<feature type="transmembrane region" description="Helical" evidence="16">
    <location>
        <begin position="956"/>
        <end position="982"/>
    </location>
</feature>
<dbReference type="InterPro" id="IPR044564">
    <property type="entry name" value="Na_chnl_inactivation_gate"/>
</dbReference>
<keyword evidence="14 16" id="KW-0739">Sodium transport</keyword>
<evidence type="ECO:0000256" key="2">
    <source>
        <dbReference type="ARBA" id="ARBA00022448"/>
    </source>
</evidence>
<comment type="caution">
    <text evidence="16">Lacks conserved residue(s) required for the propagation of feature annotation.</text>
</comment>
<evidence type="ECO:0000256" key="9">
    <source>
        <dbReference type="ARBA" id="ARBA00023053"/>
    </source>
</evidence>
<evidence type="ECO:0000313" key="19">
    <source>
        <dbReference type="EMBL" id="CAF2125847.1"/>
    </source>
</evidence>
<sequence>MDYNTIVFREFTHESLRRIDRYRQEEAERIASERLQRQTIREDDNDECLSTKKSSKYVPLGPKRMPNKELAVGEILPLFLQHRFPPELIGKPIEEIDYFYRTDYAFVIINKNKAIYRFSATKACFIFSPFNCCRRIAMGILSHPLFSTLVMITILTNCVFMTMRNAPEVNEYVFTFIYTLEALTKCVARGFILEKYTFLRDAWNWLDFIVITLAYITFFINLGKVAVLRTFRVLRALKTVAVVPGLKTIVDALIQSLICLRDVTVLSSFILSIFALVGLQLYMGVLRQKCVPTFDSFLNNSNLSSIGFNLTYESYLKEIDNEMYWHKENDIFVLCGNASGSTKCPPGFVCWKDRGINPDFGYTSFDSYGWAMLACFRLMTQDYWENLYQLVLSAAGRFHFLYFVAVIFFGSFYLVNLILAIVSMSYQDQQQKVQAENEERERRKLECELEEQNIEARKASELLSLLNVETEQYNENALCFENPNRKVSYSSVSYEYDQNQSKTDLKTRRVYQASPSMFHFDNESLVFSNPTTSDIRTIPFFDETQNSTNGDKKSQRTRAYSYLSERHQRDNDSTVTMQILKLLNFKRRIVLTKFSILLFEVYWHKENDIFVLCGNASGSTKCPPGFVCWKDRGINPDFGYTSFDSYGWAMLACFRLMTQDYWENLYQLVLSAAGRFHFLYFVAVIFFGSFYLVNLILAIVSMSYQDQQQKVQAENEERERRKLECELEEQNIEARKASELLSLLNVETEQYNENALCFENPNRKVSYSSVSYEYDQNQSKTDLKTRRVYQASPSMFHFDNESLVFSNPTTSDIRTIPFFDETQNSTNGDKKSQRTRAYSYLSERHQRDNDSTVTMQILKLLNFKRRIVLTKFSILLFEVYWHKENDIFVLCGNASGSTKCPPGFVCWKDRGINPDFGYTSFDSYGWAMLACFRLMTQDYWENLYQLVLSAAGRFHFLYFVAVIFFGSFYLVNLILAIVSMSYQDQQQKVQAENEERERRKLECELEEQNIEARKASELLSLLNVETEQYNENALCFENPNRKVSYSSVSYEYDQNQSKTDLKTRRVYQASPSMFHFDNESLVFSNPTTSDIRTIPFFDETQNSTNGDKKSQRTRAYSYLSERHQRDNDSTVTLYQAKPHIKYAPITEVLTASPSEKTSTHSKNLEEINSYDRPIVKSLRTYCCEWNCQSTCFQKFQAAVAFFVLDAFVDLFITICIILNTLFMALDQPGQSEKMTRILTAGNYVFTTIFTTEAILKIIAMRPVNFVKDGWNVFDLFIVTLSLVELGLANIKGLSVLRSFRLLRVFKLAKSWQTLNRLMSIIGKSIGALGNLTLVLVIIIFIFAVMGMQLFGQKYADKFGKEMPRWNFFDFFHAFMIVFRVLCGEWIESMWVCLECAGWPCIPFFLLTFVIGNLVVLNLFLALLLASFGSNVLREKEKEDDENKIGEAIDRIQRFFRFLARSILGLFRRKKRRKKSSTDNYDVVAYNRSLFTTQELVNNIPLPTMCRIENPNASFIITNSSTLSQDDIEMQPINANAIPLITPTAWQVIHMPPDCCPKMISKHFSYCGTLIPKNFQQRWTYLRSQAHWLVEHRFFEWLIIGSILASSSTLALEDINTRQQPIFHKILVVLDKVFTVIFTTELILKWFAYGIKVYFTNGWNWLDFFIVLVSVLGTLLDWLGVADVPAFKSMRTLRALRPLKALSRFEGIRVVVNALLGAIPAIFNVLLVCLVFWLIFSIMGVQLFGGRFYKCVYSGTHDRVNLTENVTNKWDCLSKNFTWENSRVNFDNVLSGYLALFQVLGGGGSIEMFMTDDQKKYYNAMKKMGNKKPTKALPRPRFAIARFFFDLTTNQKFDIFIMICIFLNMLCMCLEHHNQSAAYDHVLGYINNFFVAIFTVECFMKLVALNFKYFTIPWNVFDFIIVIASILGQALGEIMAKFFVNPTLLRVVRVARVGRVLRLVKGAKGIRTLLFALAVSMPALFNIGLLLFLVMFIYSIFGMSFFAYVRKSAGVTDLFNFETFPNSIIVLFQMCTTAGWSGVLQALTNDRPPDCDPTIKSPSHRGDCGNVAIAIPFLVSYLIISSLVVVNMYIAVILENFSQAQEDVQQGLTDDDYDMYYEKWQRLDPAGSQFIRFDQVSDFVDALEPPLRVPKPNHLILVAMDLPICENDRVHCVDILDSLTKYFLGTLDTPVATDSESPIDIKKDRPKDYNPITSTVKRQRETYLSQLGVSGFRLNVKRRHDQRIHREPVVERVTIDELIEFIDLETPTAESAGTQSLHN</sequence>
<feature type="transmembrane region" description="Helical" evidence="16">
    <location>
        <begin position="1197"/>
        <end position="1225"/>
    </location>
</feature>
<feature type="transmembrane region" description="Helical" evidence="16">
    <location>
        <begin position="1663"/>
        <end position="1686"/>
    </location>
</feature>
<dbReference type="Gene3D" id="1.10.287.70">
    <property type="match status" value="5"/>
</dbReference>
<dbReference type="GO" id="GO:0019228">
    <property type="term" value="P:neuronal action potential"/>
    <property type="evidence" value="ECO:0007669"/>
    <property type="project" value="TreeGrafter"/>
</dbReference>
<dbReference type="InterPro" id="IPR001696">
    <property type="entry name" value="Na_channel_asu"/>
</dbReference>
<comment type="caution">
    <text evidence="19">The sequence shown here is derived from an EMBL/GenBank/DDBJ whole genome shotgun (WGS) entry which is preliminary data.</text>
</comment>
<keyword evidence="11 16" id="KW-0472">Membrane</keyword>
<feature type="domain" description="Ion transport" evidence="18">
    <location>
        <begin position="1851"/>
        <end position="2102"/>
    </location>
</feature>
<feature type="transmembrane region" description="Helical" evidence="16">
    <location>
        <begin position="1970"/>
        <end position="2003"/>
    </location>
</feature>
<feature type="domain" description="Ion transport" evidence="18">
    <location>
        <begin position="591"/>
        <end position="710"/>
    </location>
</feature>
<evidence type="ECO:0000313" key="20">
    <source>
        <dbReference type="Proteomes" id="UP000663856"/>
    </source>
</evidence>
<feature type="domain" description="Ion transport" evidence="18">
    <location>
        <begin position="1591"/>
        <end position="1815"/>
    </location>
</feature>
<dbReference type="FunFam" id="1.20.120.350:FF:000036">
    <property type="entry name" value="Voltage-dependent sodium channel SCN10A"/>
    <property type="match status" value="1"/>
</dbReference>
<feature type="coiled-coil region" evidence="17">
    <location>
        <begin position="426"/>
        <end position="469"/>
    </location>
</feature>
<dbReference type="FunFam" id="1.10.287.70:FF:000001">
    <property type="entry name" value="Sodium channel protein"/>
    <property type="match status" value="1"/>
</dbReference>
<feature type="transmembrane region" description="Helical" evidence="16">
    <location>
        <begin position="1915"/>
        <end position="1939"/>
    </location>
</feature>
<evidence type="ECO:0000256" key="16">
    <source>
        <dbReference type="RuleBase" id="RU361132"/>
    </source>
</evidence>
<feature type="transmembrane region" description="Helical" evidence="16">
    <location>
        <begin position="1370"/>
        <end position="1391"/>
    </location>
</feature>
<protein>
    <recommendedName>
        <fullName evidence="16">Sodium channel protein</fullName>
    </recommendedName>
</protein>
<evidence type="ECO:0000256" key="6">
    <source>
        <dbReference type="ARBA" id="ARBA00022737"/>
    </source>
</evidence>
<comment type="subcellular location">
    <subcellularLocation>
        <location evidence="1 16">Cell membrane</location>
        <topology evidence="1 16">Multi-pass membrane protein</topology>
    </subcellularLocation>
</comment>
<gene>
    <name evidence="19" type="ORF">WKI299_LOCUS25290</name>
</gene>
<evidence type="ECO:0000256" key="15">
    <source>
        <dbReference type="ARBA" id="ARBA00023303"/>
    </source>
</evidence>
<organism evidence="19 20">
    <name type="scientific">Rotaria magnacalcarata</name>
    <dbReference type="NCBI Taxonomy" id="392030"/>
    <lineage>
        <taxon>Eukaryota</taxon>
        <taxon>Metazoa</taxon>
        <taxon>Spiralia</taxon>
        <taxon>Gnathifera</taxon>
        <taxon>Rotifera</taxon>
        <taxon>Eurotatoria</taxon>
        <taxon>Bdelloidea</taxon>
        <taxon>Philodinida</taxon>
        <taxon>Philodinidae</taxon>
        <taxon>Rotaria</taxon>
    </lineage>
</organism>
<feature type="domain" description="Ion transport" evidence="18">
    <location>
        <begin position="869"/>
        <end position="988"/>
    </location>
</feature>
<feature type="transmembrane region" description="Helical" evidence="16">
    <location>
        <begin position="678"/>
        <end position="700"/>
    </location>
</feature>
<evidence type="ECO:0000256" key="12">
    <source>
        <dbReference type="ARBA" id="ARBA00023157"/>
    </source>
</evidence>
<dbReference type="InterPro" id="IPR027359">
    <property type="entry name" value="Volt_channel_dom_sf"/>
</dbReference>
<dbReference type="GO" id="GO:0086010">
    <property type="term" value="P:membrane depolarization during action potential"/>
    <property type="evidence" value="ECO:0007669"/>
    <property type="project" value="TreeGrafter"/>
</dbReference>
<evidence type="ECO:0000256" key="10">
    <source>
        <dbReference type="ARBA" id="ARBA00023065"/>
    </source>
</evidence>
<keyword evidence="6" id="KW-0677">Repeat</keyword>
<dbReference type="PANTHER" id="PTHR10037:SF288">
    <property type="entry name" value="SODIUM CHANNEL PROTEIN PARA"/>
    <property type="match status" value="1"/>
</dbReference>
<dbReference type="Gene3D" id="1.10.238.10">
    <property type="entry name" value="EF-hand"/>
    <property type="match status" value="1"/>
</dbReference>
<evidence type="ECO:0000256" key="7">
    <source>
        <dbReference type="ARBA" id="ARBA00022882"/>
    </source>
</evidence>
<evidence type="ECO:0000256" key="3">
    <source>
        <dbReference type="ARBA" id="ARBA00022461"/>
    </source>
</evidence>
<feature type="transmembrane region" description="Helical" evidence="16">
    <location>
        <begin position="400"/>
        <end position="422"/>
    </location>
</feature>
<evidence type="ECO:0000259" key="18">
    <source>
        <dbReference type="Pfam" id="PF00520"/>
    </source>
</evidence>
<evidence type="ECO:0000256" key="4">
    <source>
        <dbReference type="ARBA" id="ARBA00022475"/>
    </source>
</evidence>
<feature type="domain" description="Ion transport" evidence="18">
    <location>
        <begin position="143"/>
        <end position="432"/>
    </location>
</feature>
<dbReference type="GO" id="GO:0001518">
    <property type="term" value="C:voltage-gated sodium channel complex"/>
    <property type="evidence" value="ECO:0007669"/>
    <property type="project" value="UniProtKB-UniRule"/>
</dbReference>
<keyword evidence="15 16" id="KW-0407">Ion channel</keyword>
<reference evidence="19" key="1">
    <citation type="submission" date="2021-02" db="EMBL/GenBank/DDBJ databases">
        <authorList>
            <person name="Nowell W R."/>
        </authorList>
    </citation>
    <scope>NUCLEOTIDE SEQUENCE</scope>
</reference>
<evidence type="ECO:0000256" key="13">
    <source>
        <dbReference type="ARBA" id="ARBA00023180"/>
    </source>
</evidence>
<feature type="transmembrane region" description="Helical" evidence="16">
    <location>
        <begin position="1881"/>
        <end position="1903"/>
    </location>
</feature>
<keyword evidence="17" id="KW-0175">Coiled coil</keyword>
<feature type="transmembrane region" description="Helical" evidence="16">
    <location>
        <begin position="1403"/>
        <end position="1427"/>
    </location>
</feature>
<feature type="transmembrane region" description="Helical" evidence="16">
    <location>
        <begin position="1325"/>
        <end position="1350"/>
    </location>
</feature>
<feature type="coiled-coil region" evidence="17">
    <location>
        <begin position="704"/>
        <end position="747"/>
    </location>
</feature>
<feature type="transmembrane region" description="Helical" evidence="16">
    <location>
        <begin position="2063"/>
        <end position="2089"/>
    </location>
</feature>
<feature type="coiled-coil region" evidence="17">
    <location>
        <begin position="982"/>
        <end position="1025"/>
    </location>
</feature>
<feature type="transmembrane region" description="Helical" evidence="16">
    <location>
        <begin position="1237"/>
        <end position="1258"/>
    </location>
</feature>
<evidence type="ECO:0000256" key="1">
    <source>
        <dbReference type="ARBA" id="ARBA00004651"/>
    </source>
</evidence>
<dbReference type="FunFam" id="1.20.120.350:FF:000004">
    <property type="entry name" value="Sodium channel protein"/>
    <property type="match status" value="1"/>
</dbReference>
<evidence type="ECO:0000256" key="14">
    <source>
        <dbReference type="ARBA" id="ARBA00023201"/>
    </source>
</evidence>
<feature type="domain" description="Ion transport" evidence="18">
    <location>
        <begin position="1207"/>
        <end position="1429"/>
    </location>
</feature>
<keyword evidence="9 16" id="KW-0915">Sodium</keyword>
<dbReference type="PRINTS" id="PR00170">
    <property type="entry name" value="NACHANNEL"/>
</dbReference>
<keyword evidence="12" id="KW-1015">Disulfide bond</keyword>
<dbReference type="EMBL" id="CAJNRF010010914">
    <property type="protein sequence ID" value="CAF2125847.1"/>
    <property type="molecule type" value="Genomic_DNA"/>
</dbReference>
<dbReference type="GO" id="GO:0005248">
    <property type="term" value="F:voltage-gated sodium channel activity"/>
    <property type="evidence" value="ECO:0007669"/>
    <property type="project" value="InterPro"/>
</dbReference>
<keyword evidence="7 16" id="KW-0851">Voltage-gated channel</keyword>
<feature type="transmembrane region" description="Helical" evidence="16">
    <location>
        <begin position="136"/>
        <end position="160"/>
    </location>
</feature>
<dbReference type="InterPro" id="IPR005821">
    <property type="entry name" value="Ion_trans_dom"/>
</dbReference>
<feature type="transmembrane region" description="Helical" evidence="16">
    <location>
        <begin position="1707"/>
        <end position="1735"/>
    </location>
</feature>
<dbReference type="Proteomes" id="UP000663856">
    <property type="component" value="Unassembled WGS sequence"/>
</dbReference>
<keyword evidence="2 16" id="KW-0813">Transport</keyword>